<dbReference type="InterPro" id="IPR019787">
    <property type="entry name" value="Znf_PHD-finger"/>
</dbReference>
<dbReference type="PROSITE" id="PS50280">
    <property type="entry name" value="SET"/>
    <property type="match status" value="1"/>
</dbReference>
<dbReference type="InterPro" id="IPR019786">
    <property type="entry name" value="Zinc_finger_PHD-type_CS"/>
</dbReference>
<dbReference type="Proteomes" id="UP001295684">
    <property type="component" value="Unassembled WGS sequence"/>
</dbReference>
<feature type="region of interest" description="Disordered" evidence="13">
    <location>
        <begin position="19"/>
        <end position="45"/>
    </location>
</feature>
<dbReference type="GO" id="GO:0005634">
    <property type="term" value="C:nucleus"/>
    <property type="evidence" value="ECO:0007669"/>
    <property type="project" value="UniProtKB-SubCell"/>
</dbReference>
<dbReference type="InterPro" id="IPR050777">
    <property type="entry name" value="SET2_Histone-Lys_MeTrsfase"/>
</dbReference>
<name>A0AAD1Y516_EUPCR</name>
<comment type="caution">
    <text evidence="18">The sequence shown here is derived from an EMBL/GenBank/DDBJ whole genome shotgun (WGS) entry which is preliminary data.</text>
</comment>
<evidence type="ECO:0000256" key="11">
    <source>
        <dbReference type="ARBA" id="ARBA00023242"/>
    </source>
</evidence>
<dbReference type="PROSITE" id="PS50016">
    <property type="entry name" value="ZF_PHD_2"/>
    <property type="match status" value="1"/>
</dbReference>
<evidence type="ECO:0000256" key="4">
    <source>
        <dbReference type="ARBA" id="ARBA00022603"/>
    </source>
</evidence>
<dbReference type="PROSITE" id="PS51215">
    <property type="entry name" value="AWS"/>
    <property type="match status" value="1"/>
</dbReference>
<dbReference type="InterPro" id="IPR046341">
    <property type="entry name" value="SET_dom_sf"/>
</dbReference>
<dbReference type="GO" id="GO:0032259">
    <property type="term" value="P:methylation"/>
    <property type="evidence" value="ECO:0007669"/>
    <property type="project" value="UniProtKB-KW"/>
</dbReference>
<feature type="compositionally biased region" description="Basic and acidic residues" evidence="13">
    <location>
        <begin position="697"/>
        <end position="709"/>
    </location>
</feature>
<feature type="region of interest" description="Disordered" evidence="13">
    <location>
        <begin position="409"/>
        <end position="438"/>
    </location>
</feature>
<dbReference type="GO" id="GO:0008270">
    <property type="term" value="F:zinc ion binding"/>
    <property type="evidence" value="ECO:0007669"/>
    <property type="project" value="UniProtKB-KW"/>
</dbReference>
<evidence type="ECO:0000313" key="18">
    <source>
        <dbReference type="EMBL" id="CAI2385526.1"/>
    </source>
</evidence>
<accession>A0AAD1Y516</accession>
<evidence type="ECO:0000256" key="8">
    <source>
        <dbReference type="ARBA" id="ARBA00022771"/>
    </source>
</evidence>
<dbReference type="InterPro" id="IPR011011">
    <property type="entry name" value="Znf_FYVE_PHD"/>
</dbReference>
<dbReference type="Gene3D" id="3.30.40.10">
    <property type="entry name" value="Zinc/RING finger domain, C3HC4 (zinc finger)"/>
    <property type="match status" value="1"/>
</dbReference>
<keyword evidence="5" id="KW-0808">Transferase</keyword>
<proteinExistence type="predicted"/>
<evidence type="ECO:0000256" key="1">
    <source>
        <dbReference type="ARBA" id="ARBA00004123"/>
    </source>
</evidence>
<feature type="domain" description="AWS" evidence="17">
    <location>
        <begin position="103"/>
        <end position="167"/>
    </location>
</feature>
<dbReference type="GO" id="GO:0005694">
    <property type="term" value="C:chromosome"/>
    <property type="evidence" value="ECO:0007669"/>
    <property type="project" value="UniProtKB-SubCell"/>
</dbReference>
<keyword evidence="3" id="KW-0158">Chromosome</keyword>
<dbReference type="SMART" id="SM00249">
    <property type="entry name" value="PHD"/>
    <property type="match status" value="1"/>
</dbReference>
<dbReference type="InterPro" id="IPR006560">
    <property type="entry name" value="AWS_dom"/>
</dbReference>
<evidence type="ECO:0000256" key="13">
    <source>
        <dbReference type="SAM" id="MobiDB-lite"/>
    </source>
</evidence>
<evidence type="ECO:0000259" key="16">
    <source>
        <dbReference type="PROSITE" id="PS50868"/>
    </source>
</evidence>
<dbReference type="InterPro" id="IPR001214">
    <property type="entry name" value="SET_dom"/>
</dbReference>
<keyword evidence="4" id="KW-0489">Methyltransferase</keyword>
<reference evidence="18" key="1">
    <citation type="submission" date="2023-07" db="EMBL/GenBank/DDBJ databases">
        <authorList>
            <consortium name="AG Swart"/>
            <person name="Singh M."/>
            <person name="Singh A."/>
            <person name="Seah K."/>
            <person name="Emmerich C."/>
        </authorList>
    </citation>
    <scope>NUCLEOTIDE SEQUENCE</scope>
    <source>
        <strain evidence="18">DP1</strain>
    </source>
</reference>
<feature type="compositionally biased region" description="Basic and acidic residues" evidence="13">
    <location>
        <begin position="935"/>
        <end position="945"/>
    </location>
</feature>
<evidence type="ECO:0000259" key="17">
    <source>
        <dbReference type="PROSITE" id="PS51215"/>
    </source>
</evidence>
<evidence type="ECO:0008006" key="20">
    <source>
        <dbReference type="Google" id="ProtNLM"/>
    </source>
</evidence>
<dbReference type="Gene3D" id="2.170.270.10">
    <property type="entry name" value="SET domain"/>
    <property type="match status" value="1"/>
</dbReference>
<dbReference type="Pfam" id="PF00856">
    <property type="entry name" value="SET"/>
    <property type="match status" value="1"/>
</dbReference>
<evidence type="ECO:0000256" key="3">
    <source>
        <dbReference type="ARBA" id="ARBA00022454"/>
    </source>
</evidence>
<feature type="compositionally biased region" description="Basic and acidic residues" evidence="13">
    <location>
        <begin position="961"/>
        <end position="988"/>
    </location>
</feature>
<dbReference type="GO" id="GO:0042054">
    <property type="term" value="F:histone methyltransferase activity"/>
    <property type="evidence" value="ECO:0007669"/>
    <property type="project" value="InterPro"/>
</dbReference>
<evidence type="ECO:0000313" key="19">
    <source>
        <dbReference type="Proteomes" id="UP001295684"/>
    </source>
</evidence>
<dbReference type="SUPFAM" id="SSF82199">
    <property type="entry name" value="SET domain"/>
    <property type="match status" value="1"/>
</dbReference>
<feature type="domain" description="Post-SET" evidence="16">
    <location>
        <begin position="293"/>
        <end position="309"/>
    </location>
</feature>
<comment type="subcellular location">
    <subcellularLocation>
        <location evidence="2">Chromosome</location>
    </subcellularLocation>
    <subcellularLocation>
        <location evidence="1">Nucleus</location>
    </subcellularLocation>
</comment>
<dbReference type="InterPro" id="IPR013083">
    <property type="entry name" value="Znf_RING/FYVE/PHD"/>
</dbReference>
<feature type="compositionally biased region" description="Basic and acidic residues" evidence="13">
    <location>
        <begin position="1703"/>
        <end position="1741"/>
    </location>
</feature>
<evidence type="ECO:0000256" key="5">
    <source>
        <dbReference type="ARBA" id="ARBA00022679"/>
    </source>
</evidence>
<keyword evidence="6" id="KW-0949">S-adenosyl-L-methionine</keyword>
<evidence type="ECO:0000256" key="2">
    <source>
        <dbReference type="ARBA" id="ARBA00004286"/>
    </source>
</evidence>
<dbReference type="InterPro" id="IPR003616">
    <property type="entry name" value="Post-SET_dom"/>
</dbReference>
<keyword evidence="19" id="KW-1185">Reference proteome</keyword>
<dbReference type="InterPro" id="IPR001965">
    <property type="entry name" value="Znf_PHD"/>
</dbReference>
<feature type="compositionally biased region" description="Low complexity" evidence="13">
    <location>
        <begin position="946"/>
        <end position="960"/>
    </location>
</feature>
<dbReference type="PANTHER" id="PTHR22884">
    <property type="entry name" value="SET DOMAIN PROTEINS"/>
    <property type="match status" value="1"/>
</dbReference>
<evidence type="ECO:0000256" key="10">
    <source>
        <dbReference type="ARBA" id="ARBA00022853"/>
    </source>
</evidence>
<dbReference type="PROSITE" id="PS50868">
    <property type="entry name" value="POST_SET"/>
    <property type="match status" value="1"/>
</dbReference>
<feature type="compositionally biased region" description="Polar residues" evidence="13">
    <location>
        <begin position="28"/>
        <end position="44"/>
    </location>
</feature>
<keyword evidence="10" id="KW-0156">Chromatin regulator</keyword>
<evidence type="ECO:0000259" key="15">
    <source>
        <dbReference type="PROSITE" id="PS50280"/>
    </source>
</evidence>
<dbReference type="Pfam" id="PF00628">
    <property type="entry name" value="PHD"/>
    <property type="match status" value="1"/>
</dbReference>
<evidence type="ECO:0000256" key="9">
    <source>
        <dbReference type="ARBA" id="ARBA00022833"/>
    </source>
</evidence>
<sequence>MSVRQQMLFLLQKTKNEADWDLSDDPDNQNMSVGEAGSQTNQNEDLVIKNYNDEFEEMRKKERKYELENKPMRYRLMADSLHQYTPIKRNKFVDRKRNLMSEKDDSLCACQPPTKRNNKKKKKGNDNNQVSFECMNKCINRCVSTECYVRTCPSENYCRNRCFQLYQYANVYPVKTDHKGWGLCAGEKIKKETFVMQYVGEVFSTDSEFGKKRMEQYNKSNVSYLMKSGGNEVIDATYYGNAARFINHSCEPNCETQKWNVLGEICVGIFTLRDIEEGEELNFDYQFDCYNTPYSRCYCGTEKCKGFLGIRPMNKDQEKELEDNLACKICKKVKDNDILPDGTKGIERVNKFTYQKSNRIENPMYIICNGCKYSFHLQCIKPKITRKRLQNPDFEFFCKSCEKELKGTKKRGRKRKRQINENSEEYQPSKIDNTSDREIDFDSDQGVVRIKMDEDSPKIQTQNKRKKKKYKVVINPAILVDDTMRGEIDRTNTIVVSESGKDSSSEEERIEKDVTMKEEDNKVVIKNTDGSPLVQEKGSNKIFETDCYLSPRYCQILDRLIHAEFAALEKETEEFDAKWERQKKIKPKAKIFKRYFNFSYLLAKRLKAKISSRKFKYMSLEKENDNVSQNMLDSERDSNFDDVTTSPLKKVNSTILSEPEKLKKKALSMCSPKITGKRGRRSKRKILDNNNSLEKIKEESNEETIKEEVPQQSQKQRFDLGDSSLYDQDDGIDEPQEIINLRNMNPELKKEDSFIASQIGARKDSNIDINMDEANPMEDEVQRMFMDKKVSDNDFFRRQSSISDFRFLRKDSFVSRNSDVNNQLDNQIDNRFDNQLDNQVENQPDNRLDNQLDNQFTSKIHNQVPIQLENQNIDMDDILNEDDQDSEDFPIEDIKIENTRSLSMKVIPSLGRNLLDNKPNREIDTKEEFTFKNDKKSVSHLDKHSSSNSSMKVDSESSSSNKEESNDDVQEHDSDHSDESDLLKEEVKLTPQKKNRSGLRKANTEILPPIRNQPASQNIKESIIKDQGKEDTSMPFKNIDLKDLDDIQIPMKKSISGMHINSKKNDELDKLVKEHKDIDEIRDKKNKKDIMKHFNMIKVKTYSQQDPLLNGQANKPDSKVKCVLHLTESELKIIRKNRNLLLDLGAMLFWDHKYDNIRGDHAYFHHNESINEKKVEFQISGSYTEVERTKEASIYLLNYERKIEKEQIVVIEIDMWVPKILIRKVIGYQEKHVIEYYKKFDVTISYDSNLINDESYPIQEDTMITIKGKKAFAEIVSNDINERVSSLIVKTLHLAPADCKYLKEKICQLKCRIDPAELRICRTTKIQKNTNINHPFFYIPSYFKEVLLIGDKCEVNKAEEEIYKFLREEKPDDQESCSLSILIPFNIDPEEYNSYTESIRNRCGIEIQTYEAIPPRKHSTTILIGTWDKIVNVKRTMVEWIEKQRNMQMSRWNEYDKFDKMILNQQIRFTYKSLKRYIIEKHVKYLKHWDLTSTIVLRDAIKEPETFTKENKAYYDMVKGETESLKFFMKQVDNETAVNILFACSKNEFSKIMDKFSLRKREIIEKCYNLLADNMREYNFMDQYSRPYDNYGQTTYHDNSRNRYDDSRNRFSYSRGGYNDYSKRNSNNCYNDKYSYHNYDNEKPVYSGRFKDMFKDASAQETTENKTTEVNEAISIIEKPRSPQTSEVKRSAYKSESSGFYTRSRDRSEKRSRYHSRGDDRHSYRDYRDYKDYKDYKDYRRSSHRSSRHRRSSSRRSSSRSHHRHRRY</sequence>
<dbReference type="PROSITE" id="PS01359">
    <property type="entry name" value="ZF_PHD_1"/>
    <property type="match status" value="1"/>
</dbReference>
<feature type="domain" description="PHD-type" evidence="14">
    <location>
        <begin position="324"/>
        <end position="404"/>
    </location>
</feature>
<feature type="region of interest" description="Disordered" evidence="13">
    <location>
        <begin position="935"/>
        <end position="1000"/>
    </location>
</feature>
<evidence type="ECO:0000256" key="12">
    <source>
        <dbReference type="PROSITE-ProRule" id="PRU00146"/>
    </source>
</evidence>
<dbReference type="SUPFAM" id="SSF57903">
    <property type="entry name" value="FYVE/PHD zinc finger"/>
    <property type="match status" value="1"/>
</dbReference>
<feature type="compositionally biased region" description="Basic residues" evidence="13">
    <location>
        <begin position="1742"/>
        <end position="1768"/>
    </location>
</feature>
<evidence type="ECO:0000259" key="14">
    <source>
        <dbReference type="PROSITE" id="PS50016"/>
    </source>
</evidence>
<protein>
    <recommendedName>
        <fullName evidence="20">Histone-lysine N-methyltransferase</fullName>
    </recommendedName>
</protein>
<feature type="region of interest" description="Disordered" evidence="13">
    <location>
        <begin position="1679"/>
        <end position="1768"/>
    </location>
</feature>
<keyword evidence="9" id="KW-0862">Zinc</keyword>
<keyword evidence="8 12" id="KW-0863">Zinc-finger</keyword>
<gene>
    <name evidence="18" type="ORF">ECRASSUSDP1_LOCUS27098</name>
</gene>
<feature type="region of interest" description="Disordered" evidence="13">
    <location>
        <begin position="697"/>
        <end position="717"/>
    </location>
</feature>
<keyword evidence="7" id="KW-0479">Metal-binding</keyword>
<dbReference type="SMART" id="SM00317">
    <property type="entry name" value="SET"/>
    <property type="match status" value="1"/>
</dbReference>
<keyword evidence="11" id="KW-0539">Nucleus</keyword>
<evidence type="ECO:0000256" key="7">
    <source>
        <dbReference type="ARBA" id="ARBA00022723"/>
    </source>
</evidence>
<feature type="domain" description="SET" evidence="15">
    <location>
        <begin position="169"/>
        <end position="286"/>
    </location>
</feature>
<evidence type="ECO:0000256" key="6">
    <source>
        <dbReference type="ARBA" id="ARBA00022691"/>
    </source>
</evidence>
<organism evidence="18 19">
    <name type="scientific">Euplotes crassus</name>
    <dbReference type="NCBI Taxonomy" id="5936"/>
    <lineage>
        <taxon>Eukaryota</taxon>
        <taxon>Sar</taxon>
        <taxon>Alveolata</taxon>
        <taxon>Ciliophora</taxon>
        <taxon>Intramacronucleata</taxon>
        <taxon>Spirotrichea</taxon>
        <taxon>Hypotrichia</taxon>
        <taxon>Euplotida</taxon>
        <taxon>Euplotidae</taxon>
        <taxon>Moneuplotes</taxon>
    </lineage>
</organism>
<dbReference type="EMBL" id="CAMPGE010027951">
    <property type="protein sequence ID" value="CAI2385526.1"/>
    <property type="molecule type" value="Genomic_DNA"/>
</dbReference>